<evidence type="ECO:0000256" key="4">
    <source>
        <dbReference type="ARBA" id="ARBA00023163"/>
    </source>
</evidence>
<proteinExistence type="predicted"/>
<dbReference type="PANTHER" id="PTHR30385">
    <property type="entry name" value="SIGMA FACTOR F FLAGELLAR"/>
    <property type="match status" value="1"/>
</dbReference>
<dbReference type="Pfam" id="PF04545">
    <property type="entry name" value="Sigma70_r4"/>
    <property type="match status" value="1"/>
</dbReference>
<reference evidence="6 7" key="1">
    <citation type="submission" date="2017-09" db="EMBL/GenBank/DDBJ databases">
        <title>Depth-based differentiation of microbial function through sediment-hosted aquifers and enrichment of novel symbionts in the deep terrestrial subsurface.</title>
        <authorList>
            <person name="Probst A.J."/>
            <person name="Ladd B."/>
            <person name="Jarett J.K."/>
            <person name="Geller-Mcgrath D.E."/>
            <person name="Sieber C.M."/>
            <person name="Emerson J.B."/>
            <person name="Anantharaman K."/>
            <person name="Thomas B.C."/>
            <person name="Malmstrom R."/>
            <person name="Stieglmeier M."/>
            <person name="Klingl A."/>
            <person name="Woyke T."/>
            <person name="Ryan C.M."/>
            <person name="Banfield J.F."/>
        </authorList>
    </citation>
    <scope>NUCLEOTIDE SEQUENCE [LARGE SCALE GENOMIC DNA]</scope>
    <source>
        <strain evidence="6">CG17_big_fil_post_rev_8_21_14_2_50_48_46</strain>
    </source>
</reference>
<dbReference type="InterPro" id="IPR007624">
    <property type="entry name" value="RNA_pol_sigma70_r3"/>
</dbReference>
<dbReference type="Proteomes" id="UP000231019">
    <property type="component" value="Unassembled WGS sequence"/>
</dbReference>
<feature type="domain" description="RNA polymerase sigma-70" evidence="5">
    <location>
        <begin position="39"/>
        <end position="52"/>
    </location>
</feature>
<dbReference type="InterPro" id="IPR036388">
    <property type="entry name" value="WH-like_DNA-bd_sf"/>
</dbReference>
<protein>
    <submittedName>
        <fullName evidence="6">RNA polymerase subunit sigma</fullName>
    </submittedName>
</protein>
<dbReference type="AlphaFoldDB" id="A0A2M7GA28"/>
<dbReference type="InterPro" id="IPR007627">
    <property type="entry name" value="RNA_pol_sigma70_r2"/>
</dbReference>
<dbReference type="SUPFAM" id="SSF88659">
    <property type="entry name" value="Sigma3 and sigma4 domains of RNA polymerase sigma factors"/>
    <property type="match status" value="2"/>
</dbReference>
<evidence type="ECO:0000256" key="1">
    <source>
        <dbReference type="ARBA" id="ARBA00023015"/>
    </source>
</evidence>
<dbReference type="InterPro" id="IPR014284">
    <property type="entry name" value="RNA_pol_sigma-70_dom"/>
</dbReference>
<evidence type="ECO:0000256" key="3">
    <source>
        <dbReference type="ARBA" id="ARBA00023125"/>
    </source>
</evidence>
<dbReference type="CDD" id="cd06171">
    <property type="entry name" value="Sigma70_r4"/>
    <property type="match status" value="1"/>
</dbReference>
<dbReference type="Pfam" id="PF04542">
    <property type="entry name" value="Sigma70_r2"/>
    <property type="match status" value="1"/>
</dbReference>
<dbReference type="InterPro" id="IPR007630">
    <property type="entry name" value="RNA_pol_sigma70_r4"/>
</dbReference>
<evidence type="ECO:0000256" key="2">
    <source>
        <dbReference type="ARBA" id="ARBA00023082"/>
    </source>
</evidence>
<evidence type="ECO:0000313" key="6">
    <source>
        <dbReference type="EMBL" id="PIW19000.1"/>
    </source>
</evidence>
<dbReference type="InterPro" id="IPR013325">
    <property type="entry name" value="RNA_pol_sigma_r2"/>
</dbReference>
<evidence type="ECO:0000313" key="7">
    <source>
        <dbReference type="Proteomes" id="UP000231019"/>
    </source>
</evidence>
<dbReference type="PROSITE" id="PS00715">
    <property type="entry name" value="SIGMA70_1"/>
    <property type="match status" value="1"/>
</dbReference>
<keyword evidence="1" id="KW-0805">Transcription regulation</keyword>
<dbReference type="SUPFAM" id="SSF88946">
    <property type="entry name" value="Sigma2 domain of RNA polymerase sigma factors"/>
    <property type="match status" value="1"/>
</dbReference>
<comment type="caution">
    <text evidence="6">The sequence shown here is derived from an EMBL/GenBank/DDBJ whole genome shotgun (WGS) entry which is preliminary data.</text>
</comment>
<keyword evidence="2" id="KW-0731">Sigma factor</keyword>
<evidence type="ECO:0000259" key="5">
    <source>
        <dbReference type="PROSITE" id="PS00715"/>
    </source>
</evidence>
<dbReference type="Gene3D" id="1.10.10.10">
    <property type="entry name" value="Winged helix-like DNA-binding domain superfamily/Winged helix DNA-binding domain"/>
    <property type="match status" value="2"/>
</dbReference>
<dbReference type="EMBL" id="PFFQ01000006">
    <property type="protein sequence ID" value="PIW19000.1"/>
    <property type="molecule type" value="Genomic_DNA"/>
</dbReference>
<dbReference type="Gene3D" id="1.10.1740.10">
    <property type="match status" value="1"/>
</dbReference>
<gene>
    <name evidence="6" type="ORF">COW36_02510</name>
</gene>
<dbReference type="GO" id="GO:0006352">
    <property type="term" value="P:DNA-templated transcription initiation"/>
    <property type="evidence" value="ECO:0007669"/>
    <property type="project" value="InterPro"/>
</dbReference>
<sequence>MTALKDQENTREEILIQNMDLVHRIARNYSQMVQSHYEDLVQVGAIGLLNAIKRYDPERKINFRTYAAHLIASEIKHYLRDQLPVVRPPRELQELLPKVRNAELHLLSTLGREGSQEEISEHLGISQEKLEEVRHLEKNFFPISLDQDYKAFQEGTTSILDQLEDRRYKSFQLAQEDRILLQDALKKVRFQSRQILEFAFYQDLTQTEIAKNLGISQMQVSRRLKKALGELWDSLNTRITPW</sequence>
<keyword evidence="3" id="KW-0238">DNA-binding</keyword>
<dbReference type="PANTHER" id="PTHR30385:SF4">
    <property type="entry name" value="RNA POLYMERASE SIGMA-E FACTOR"/>
    <property type="match status" value="1"/>
</dbReference>
<keyword evidence="4" id="KW-0804">Transcription</keyword>
<dbReference type="InterPro" id="IPR000943">
    <property type="entry name" value="RNA_pol_sigma70"/>
</dbReference>
<dbReference type="Pfam" id="PF04539">
    <property type="entry name" value="Sigma70_r3"/>
    <property type="match status" value="1"/>
</dbReference>
<name>A0A2M7GA28_9BACT</name>
<organism evidence="6 7">
    <name type="scientific">bacterium (Candidatus Blackallbacteria) CG17_big_fil_post_rev_8_21_14_2_50_48_46</name>
    <dbReference type="NCBI Taxonomy" id="2014261"/>
    <lineage>
        <taxon>Bacteria</taxon>
        <taxon>Candidatus Blackallbacteria</taxon>
    </lineage>
</organism>
<dbReference type="InterPro" id="IPR013324">
    <property type="entry name" value="RNA_pol_sigma_r3/r4-like"/>
</dbReference>
<accession>A0A2M7GA28</accession>
<dbReference type="NCBIfam" id="TIGR02937">
    <property type="entry name" value="sigma70-ECF"/>
    <property type="match status" value="1"/>
</dbReference>
<dbReference type="GO" id="GO:0003677">
    <property type="term" value="F:DNA binding"/>
    <property type="evidence" value="ECO:0007669"/>
    <property type="project" value="UniProtKB-KW"/>
</dbReference>
<dbReference type="GO" id="GO:0016987">
    <property type="term" value="F:sigma factor activity"/>
    <property type="evidence" value="ECO:0007669"/>
    <property type="project" value="UniProtKB-KW"/>
</dbReference>